<feature type="chain" id="PRO_5007562437" description="Cathepsin propeptide inhibitor domain-containing protein" evidence="2">
    <location>
        <begin position="27"/>
        <end position="146"/>
    </location>
</feature>
<proteinExistence type="predicted"/>
<comment type="caution">
    <text evidence="3">The sequence shown here is derived from an EMBL/GenBank/DDBJ whole genome shotgun (WGS) entry which is preliminary data.</text>
</comment>
<organism evidence="3 4">
    <name type="scientific">Gonium pectorale</name>
    <name type="common">Green alga</name>
    <dbReference type="NCBI Taxonomy" id="33097"/>
    <lineage>
        <taxon>Eukaryota</taxon>
        <taxon>Viridiplantae</taxon>
        <taxon>Chlorophyta</taxon>
        <taxon>core chlorophytes</taxon>
        <taxon>Chlorophyceae</taxon>
        <taxon>CS clade</taxon>
        <taxon>Chlamydomonadales</taxon>
        <taxon>Volvocaceae</taxon>
        <taxon>Gonium</taxon>
    </lineage>
</organism>
<evidence type="ECO:0000313" key="4">
    <source>
        <dbReference type="Proteomes" id="UP000075714"/>
    </source>
</evidence>
<dbReference type="EMBL" id="LSYV01000002">
    <property type="protein sequence ID" value="KXZ56761.1"/>
    <property type="molecule type" value="Genomic_DNA"/>
</dbReference>
<evidence type="ECO:0000256" key="2">
    <source>
        <dbReference type="SAM" id="SignalP"/>
    </source>
</evidence>
<feature type="compositionally biased region" description="Low complexity" evidence="1">
    <location>
        <begin position="113"/>
        <end position="131"/>
    </location>
</feature>
<keyword evidence="4" id="KW-1185">Reference proteome</keyword>
<reference evidence="4" key="1">
    <citation type="journal article" date="2016" name="Nat. Commun.">
        <title>The Gonium pectorale genome demonstrates co-option of cell cycle regulation during the evolution of multicellularity.</title>
        <authorList>
            <person name="Hanschen E.R."/>
            <person name="Marriage T.N."/>
            <person name="Ferris P.J."/>
            <person name="Hamaji T."/>
            <person name="Toyoda A."/>
            <person name="Fujiyama A."/>
            <person name="Neme R."/>
            <person name="Noguchi H."/>
            <person name="Minakuchi Y."/>
            <person name="Suzuki M."/>
            <person name="Kawai-Toyooka H."/>
            <person name="Smith D.R."/>
            <person name="Sparks H."/>
            <person name="Anderson J."/>
            <person name="Bakaric R."/>
            <person name="Luria V."/>
            <person name="Karger A."/>
            <person name="Kirschner M.W."/>
            <person name="Durand P.M."/>
            <person name="Michod R.E."/>
            <person name="Nozaki H."/>
            <person name="Olson B.J."/>
        </authorList>
    </citation>
    <scope>NUCLEOTIDE SEQUENCE [LARGE SCALE GENOMIC DNA]</scope>
    <source>
        <strain evidence="4">NIES-2863</strain>
    </source>
</reference>
<sequence length="146" mass="16495">MAGFKWASPSLLAVLLCIAFLLESEASIYDPKRGLKTQGLSHDQIKEVMKQHDPHHIIHKHKHKDGLKEHPEVKRFQEWHDKFKAGHPDAGVAFAGKIPHDVIPHLFGDDAFPSEPAPEQQQPGAPQQASQDELPRDVPEFKRLEL</sequence>
<protein>
    <recommendedName>
        <fullName evidence="5">Cathepsin propeptide inhibitor domain-containing protein</fullName>
    </recommendedName>
</protein>
<dbReference type="Proteomes" id="UP000075714">
    <property type="component" value="Unassembled WGS sequence"/>
</dbReference>
<feature type="region of interest" description="Disordered" evidence="1">
    <location>
        <begin position="104"/>
        <end position="146"/>
    </location>
</feature>
<evidence type="ECO:0008006" key="5">
    <source>
        <dbReference type="Google" id="ProtNLM"/>
    </source>
</evidence>
<dbReference type="AlphaFoldDB" id="A0A150H3X8"/>
<keyword evidence="2" id="KW-0732">Signal</keyword>
<accession>A0A150H3X8</accession>
<name>A0A150H3X8_GONPE</name>
<feature type="signal peptide" evidence="2">
    <location>
        <begin position="1"/>
        <end position="26"/>
    </location>
</feature>
<evidence type="ECO:0000313" key="3">
    <source>
        <dbReference type="EMBL" id="KXZ56761.1"/>
    </source>
</evidence>
<feature type="compositionally biased region" description="Basic and acidic residues" evidence="1">
    <location>
        <begin position="133"/>
        <end position="146"/>
    </location>
</feature>
<evidence type="ECO:0000256" key="1">
    <source>
        <dbReference type="SAM" id="MobiDB-lite"/>
    </source>
</evidence>
<dbReference type="OrthoDB" id="538067at2759"/>
<gene>
    <name evidence="3" type="ORF">GPECTOR_1g686</name>
</gene>